<dbReference type="OrthoDB" id="438440at2759"/>
<dbReference type="EMBL" id="JAJAGQ010000006">
    <property type="protein sequence ID" value="KAJ8560752.1"/>
    <property type="molecule type" value="Genomic_DNA"/>
</dbReference>
<dbReference type="InterPro" id="IPR002921">
    <property type="entry name" value="Fungal_lipase-type"/>
</dbReference>
<proteinExistence type="predicted"/>
<protein>
    <recommendedName>
        <fullName evidence="2">Fungal lipase-type domain-containing protein</fullName>
    </recommendedName>
</protein>
<evidence type="ECO:0000259" key="2">
    <source>
        <dbReference type="Pfam" id="PF01764"/>
    </source>
</evidence>
<dbReference type="AlphaFoldDB" id="A0A9Q1MI04"/>
<sequence length="279" mass="30884">MDANSEAAEERKNREDVMADVNIFQGALFHVDAVEDIHGLEPMESGQGFMARAKGIPALDLYRLAQKKKRKLVLCGHSLGGAVPVLATLEILRVFAASSKDSEKVQHYFKTYCIPEDLVPRILSPAYFHHYNARSLSISSDGEASVSMSKSSALSLKKKKTEKAKDNEGEQLVLGVVNDLAITPQSLEIQEGSDGISLRPLPKDEEMLGECKLGKSIEESNTNDADKKGWPRMPYLPLYALFGQVGTPSFFSFGALFDTDYYVHELCFFCSFLVYTPDT</sequence>
<reference evidence="4" key="1">
    <citation type="journal article" date="2023" name="Proc. Natl. Acad. Sci. U.S.A.">
        <title>Genomic and structural basis for evolution of tropane alkaloid biosynthesis.</title>
        <authorList>
            <person name="Wanga Y.-J."/>
            <person name="Taina T."/>
            <person name="Yua J.-Y."/>
            <person name="Lia J."/>
            <person name="Xua B."/>
            <person name="Chenc J."/>
            <person name="D'Auriad J.C."/>
            <person name="Huanga J.-P."/>
            <person name="Huanga S.-X."/>
        </authorList>
    </citation>
    <scope>NUCLEOTIDE SEQUENCE [LARGE SCALE GENOMIC DNA]</scope>
    <source>
        <strain evidence="4">cv. KIB-2019</strain>
    </source>
</reference>
<comment type="caution">
    <text evidence="3">The sequence shown here is derived from an EMBL/GenBank/DDBJ whole genome shotgun (WGS) entry which is preliminary data.</text>
</comment>
<dbReference type="Pfam" id="PF01764">
    <property type="entry name" value="Lipase_3"/>
    <property type="match status" value="1"/>
</dbReference>
<feature type="domain" description="Fungal lipase-type" evidence="2">
    <location>
        <begin position="64"/>
        <end position="95"/>
    </location>
</feature>
<dbReference type="Proteomes" id="UP001152561">
    <property type="component" value="Unassembled WGS sequence"/>
</dbReference>
<evidence type="ECO:0000313" key="3">
    <source>
        <dbReference type="EMBL" id="KAJ8560752.1"/>
    </source>
</evidence>
<dbReference type="PANTHER" id="PTHR47523:SF1">
    <property type="entry name" value="F21O3.11 PROTEIN"/>
    <property type="match status" value="1"/>
</dbReference>
<dbReference type="PANTHER" id="PTHR47523">
    <property type="entry name" value="F21O3.11 PROTEIN"/>
    <property type="match status" value="1"/>
</dbReference>
<dbReference type="GO" id="GO:0016787">
    <property type="term" value="F:hydrolase activity"/>
    <property type="evidence" value="ECO:0007669"/>
    <property type="project" value="UniProtKB-KW"/>
</dbReference>
<name>A0A9Q1MI04_9SOLA</name>
<evidence type="ECO:0000256" key="1">
    <source>
        <dbReference type="ARBA" id="ARBA00022801"/>
    </source>
</evidence>
<organism evidence="3 4">
    <name type="scientific">Anisodus acutangulus</name>
    <dbReference type="NCBI Taxonomy" id="402998"/>
    <lineage>
        <taxon>Eukaryota</taxon>
        <taxon>Viridiplantae</taxon>
        <taxon>Streptophyta</taxon>
        <taxon>Embryophyta</taxon>
        <taxon>Tracheophyta</taxon>
        <taxon>Spermatophyta</taxon>
        <taxon>Magnoliopsida</taxon>
        <taxon>eudicotyledons</taxon>
        <taxon>Gunneridae</taxon>
        <taxon>Pentapetalae</taxon>
        <taxon>asterids</taxon>
        <taxon>lamiids</taxon>
        <taxon>Solanales</taxon>
        <taxon>Solanaceae</taxon>
        <taxon>Solanoideae</taxon>
        <taxon>Hyoscyameae</taxon>
        <taxon>Anisodus</taxon>
    </lineage>
</organism>
<dbReference type="SUPFAM" id="SSF53474">
    <property type="entry name" value="alpha/beta-Hydrolases"/>
    <property type="match status" value="1"/>
</dbReference>
<dbReference type="Gene3D" id="3.40.50.1820">
    <property type="entry name" value="alpha/beta hydrolase"/>
    <property type="match status" value="1"/>
</dbReference>
<dbReference type="InterPro" id="IPR029058">
    <property type="entry name" value="AB_hydrolase_fold"/>
</dbReference>
<dbReference type="GO" id="GO:0006629">
    <property type="term" value="P:lipid metabolic process"/>
    <property type="evidence" value="ECO:0007669"/>
    <property type="project" value="InterPro"/>
</dbReference>
<accession>A0A9Q1MI04</accession>
<keyword evidence="1" id="KW-0378">Hydrolase</keyword>
<keyword evidence="4" id="KW-1185">Reference proteome</keyword>
<evidence type="ECO:0000313" key="4">
    <source>
        <dbReference type="Proteomes" id="UP001152561"/>
    </source>
</evidence>
<gene>
    <name evidence="3" type="ORF">K7X08_022612</name>
</gene>